<dbReference type="PANTHER" id="PTHR21621">
    <property type="entry name" value="RIBOSOMAL PROTEIN S6 MODIFICATION PROTEIN"/>
    <property type="match status" value="1"/>
</dbReference>
<dbReference type="InterPro" id="IPR011761">
    <property type="entry name" value="ATP-grasp"/>
</dbReference>
<dbReference type="EMBL" id="PYVU01000004">
    <property type="protein sequence ID" value="PTB97825.1"/>
    <property type="molecule type" value="Genomic_DNA"/>
</dbReference>
<keyword evidence="1" id="KW-0067">ATP-binding</keyword>
<dbReference type="GO" id="GO:0009432">
    <property type="term" value="P:SOS response"/>
    <property type="evidence" value="ECO:0007669"/>
    <property type="project" value="TreeGrafter"/>
</dbReference>
<dbReference type="SUPFAM" id="SSF56059">
    <property type="entry name" value="Glutathione synthetase ATP-binding domain-like"/>
    <property type="match status" value="1"/>
</dbReference>
<sequence>MRIIITVTNLKDWNLNIEGVEVITGKQYLTDVQYSKLKNARVFNLSRNYKYQSTGYYVSLLAAARKHKAVPSISTIQDMKSAAVIKILSTELDTLIQKSLKDIKSDKFTLSIYFGKNLSKKYDALSVQLFNLFQTPFIRAHFSHSNDKWVLQSISPITAGDVPAEHKEFVEVAAKKYFEAKRFTVPARNTTGYDMAILWDPLEKTAPSSEKTLQKFIKAAAQKGIQAELITKDDYSELSSYDALFIRETTAVNHHTFRFAQRAKAKGLIVVDDPESIIKCSNKVYLAELLKMHQIEAPETIIIHKDNVNLAPDVLGFPLILKQPDSAFSQGVSKAENMEEYQQKVASLLEKSDLIIGQQFLQTDFDWRVGVFNGEAIYACKYYMSKQHWQIVNWNKEGGGSYGKVETLPVEMAPHALIKIAEKLSKLIGDSLYGVDIKQKGQKFYVIEINDNPNIDTGIEDAILKDKLYLKMMDVFLERIQKSKQLLS</sequence>
<gene>
    <name evidence="3" type="ORF">C9994_00905</name>
</gene>
<dbReference type="InterPro" id="IPR013651">
    <property type="entry name" value="ATP-grasp_RimK-type"/>
</dbReference>
<dbReference type="InterPro" id="IPR025839">
    <property type="entry name" value="RLAN_dom"/>
</dbReference>
<accession>A0A2T4DVG6</accession>
<comment type="caution">
    <text evidence="3">The sequence shown here is derived from an EMBL/GenBank/DDBJ whole genome shotgun (WGS) entry which is preliminary data.</text>
</comment>
<protein>
    <submittedName>
        <fullName evidence="3">RimK family alpha-L-glutamate ligase</fullName>
    </submittedName>
</protein>
<dbReference type="InterPro" id="IPR013815">
    <property type="entry name" value="ATP_grasp_subdomain_1"/>
</dbReference>
<dbReference type="AlphaFoldDB" id="A0A2T4DVG6"/>
<feature type="domain" description="ATP-grasp" evidence="2">
    <location>
        <begin position="287"/>
        <end position="481"/>
    </location>
</feature>
<dbReference type="GO" id="GO:0005524">
    <property type="term" value="F:ATP binding"/>
    <property type="evidence" value="ECO:0007669"/>
    <property type="project" value="UniProtKB-UniRule"/>
</dbReference>
<name>A0A2T4DVG6_9BACT</name>
<dbReference type="PROSITE" id="PS50975">
    <property type="entry name" value="ATP_GRASP"/>
    <property type="match status" value="1"/>
</dbReference>
<dbReference type="Proteomes" id="UP000240608">
    <property type="component" value="Unassembled WGS sequence"/>
</dbReference>
<dbReference type="GO" id="GO:0005737">
    <property type="term" value="C:cytoplasm"/>
    <property type="evidence" value="ECO:0007669"/>
    <property type="project" value="TreeGrafter"/>
</dbReference>
<dbReference type="GO" id="GO:0018169">
    <property type="term" value="F:ribosomal S6-glutamic acid ligase activity"/>
    <property type="evidence" value="ECO:0007669"/>
    <property type="project" value="TreeGrafter"/>
</dbReference>
<dbReference type="Pfam" id="PF08443">
    <property type="entry name" value="RimK"/>
    <property type="match status" value="1"/>
</dbReference>
<reference evidence="3 4" key="1">
    <citation type="submission" date="2018-03" db="EMBL/GenBank/DDBJ databases">
        <title>Cross-interface Injection: A General Nanoliter Liquid Handling Method Applied to Single Cells Genome Amplification Automated Nanoliter Liquid Handling Applied to Single Cell Multiple Displacement Amplification.</title>
        <authorList>
            <person name="Yun J."/>
            <person name="Xu P."/>
            <person name="Xu J."/>
            <person name="Dai X."/>
            <person name="Wang Y."/>
            <person name="Zheng X."/>
            <person name="Cao C."/>
            <person name="Yi Q."/>
            <person name="Zhu Y."/>
            <person name="Wang L."/>
            <person name="Dong Z."/>
            <person name="Huang Y."/>
            <person name="Huang L."/>
            <person name="Du W."/>
        </authorList>
    </citation>
    <scope>NUCLEOTIDE SEQUENCE [LARGE SCALE GENOMIC DNA]</scope>
    <source>
        <strain evidence="3 4">Z-D1-2</strain>
    </source>
</reference>
<organism evidence="3 4">
    <name type="scientific">Marivirga lumbricoides</name>
    <dbReference type="NCBI Taxonomy" id="1046115"/>
    <lineage>
        <taxon>Bacteria</taxon>
        <taxon>Pseudomonadati</taxon>
        <taxon>Bacteroidota</taxon>
        <taxon>Cytophagia</taxon>
        <taxon>Cytophagales</taxon>
        <taxon>Marivirgaceae</taxon>
        <taxon>Marivirga</taxon>
    </lineage>
</organism>
<dbReference type="Gene3D" id="3.30.470.20">
    <property type="entry name" value="ATP-grasp fold, B domain"/>
    <property type="match status" value="1"/>
</dbReference>
<evidence type="ECO:0000313" key="3">
    <source>
        <dbReference type="EMBL" id="PTB97825.1"/>
    </source>
</evidence>
<keyword evidence="1" id="KW-0547">Nucleotide-binding</keyword>
<keyword evidence="3" id="KW-0436">Ligase</keyword>
<evidence type="ECO:0000313" key="4">
    <source>
        <dbReference type="Proteomes" id="UP000240608"/>
    </source>
</evidence>
<dbReference type="PANTHER" id="PTHR21621:SF0">
    <property type="entry name" value="BETA-CITRYLGLUTAMATE SYNTHASE B-RELATED"/>
    <property type="match status" value="1"/>
</dbReference>
<evidence type="ECO:0000256" key="1">
    <source>
        <dbReference type="PROSITE-ProRule" id="PRU00409"/>
    </source>
</evidence>
<dbReference type="Gene3D" id="3.30.1490.20">
    <property type="entry name" value="ATP-grasp fold, A domain"/>
    <property type="match status" value="1"/>
</dbReference>
<proteinExistence type="predicted"/>
<dbReference type="GO" id="GO:0046872">
    <property type="term" value="F:metal ion binding"/>
    <property type="evidence" value="ECO:0007669"/>
    <property type="project" value="InterPro"/>
</dbReference>
<dbReference type="Pfam" id="PF14401">
    <property type="entry name" value="RLAN"/>
    <property type="match status" value="1"/>
</dbReference>
<evidence type="ECO:0000259" key="2">
    <source>
        <dbReference type="PROSITE" id="PS50975"/>
    </source>
</evidence>